<organism evidence="2">
    <name type="scientific">viral metagenome</name>
    <dbReference type="NCBI Taxonomy" id="1070528"/>
    <lineage>
        <taxon>unclassified sequences</taxon>
        <taxon>metagenomes</taxon>
        <taxon>organismal metagenomes</taxon>
    </lineage>
</organism>
<reference evidence="2" key="1">
    <citation type="journal article" date="2020" name="Nature">
        <title>Giant virus diversity and host interactions through global metagenomics.</title>
        <authorList>
            <person name="Schulz F."/>
            <person name="Roux S."/>
            <person name="Paez-Espino D."/>
            <person name="Jungbluth S."/>
            <person name="Walsh D.A."/>
            <person name="Denef V.J."/>
            <person name="McMahon K.D."/>
            <person name="Konstantinidis K.T."/>
            <person name="Eloe-Fadrosh E.A."/>
            <person name="Kyrpides N.C."/>
            <person name="Woyke T."/>
        </authorList>
    </citation>
    <scope>NUCLEOTIDE SEQUENCE</scope>
    <source>
        <strain evidence="2">GVMAG-M-3300023184-178</strain>
    </source>
</reference>
<evidence type="ECO:0000313" key="2">
    <source>
        <dbReference type="EMBL" id="QHT84966.1"/>
    </source>
</evidence>
<feature type="transmembrane region" description="Helical" evidence="1">
    <location>
        <begin position="152"/>
        <end position="171"/>
    </location>
</feature>
<proteinExistence type="predicted"/>
<evidence type="ECO:0000256" key="1">
    <source>
        <dbReference type="SAM" id="Phobius"/>
    </source>
</evidence>
<name>A0A6C0HXU1_9ZZZZ</name>
<dbReference type="EMBL" id="MN740029">
    <property type="protein sequence ID" value="QHT84966.1"/>
    <property type="molecule type" value="Genomic_DNA"/>
</dbReference>
<keyword evidence="1" id="KW-0472">Membrane</keyword>
<keyword evidence="1" id="KW-0812">Transmembrane</keyword>
<feature type="transmembrane region" description="Helical" evidence="1">
    <location>
        <begin position="125"/>
        <end position="146"/>
    </location>
</feature>
<accession>A0A6C0HXU1</accession>
<sequence>MKLFNISQFSNTSDYLPILNGVIITDIIVIILLLVGIINSSVLQTWYRSISLSAVIADVLIIFIGIIITRFIYPLFFSEYKMSYFIFLAVCVQVIHDVLFYLFVKAFPSKKSIIIDIFQRYGKEVGYKAILSDSMMMISSVLIASYLKGESLNINIITLILSIYLIPYLIYSV</sequence>
<feature type="transmembrane region" description="Helical" evidence="1">
    <location>
        <begin position="15"/>
        <end position="38"/>
    </location>
</feature>
<dbReference type="AlphaFoldDB" id="A0A6C0HXU1"/>
<feature type="transmembrane region" description="Helical" evidence="1">
    <location>
        <begin position="84"/>
        <end position="104"/>
    </location>
</feature>
<protein>
    <submittedName>
        <fullName evidence="2">Uncharacterized protein</fullName>
    </submittedName>
</protein>
<feature type="transmembrane region" description="Helical" evidence="1">
    <location>
        <begin position="50"/>
        <end position="72"/>
    </location>
</feature>
<keyword evidence="1" id="KW-1133">Transmembrane helix</keyword>